<dbReference type="InterPro" id="IPR032466">
    <property type="entry name" value="Metal_Hydrolase"/>
</dbReference>
<dbReference type="SUPFAM" id="SSF51556">
    <property type="entry name" value="Metallo-dependent hydrolases"/>
    <property type="match status" value="1"/>
</dbReference>
<evidence type="ECO:0000256" key="7">
    <source>
        <dbReference type="SAM" id="SignalP"/>
    </source>
</evidence>
<comment type="similarity">
    <text evidence="2">Belongs to the metallo-dependent hydrolases superfamily. Adenosine and AMP deaminases family.</text>
</comment>
<evidence type="ECO:0000256" key="1">
    <source>
        <dbReference type="ARBA" id="ARBA00001947"/>
    </source>
</evidence>
<dbReference type="AlphaFoldDB" id="A0A841GWJ5"/>
<evidence type="ECO:0000256" key="3">
    <source>
        <dbReference type="ARBA" id="ARBA00012784"/>
    </source>
</evidence>
<feature type="signal peptide" evidence="7">
    <location>
        <begin position="1"/>
        <end position="28"/>
    </location>
</feature>
<evidence type="ECO:0000256" key="5">
    <source>
        <dbReference type="ARBA" id="ARBA00022801"/>
    </source>
</evidence>
<comment type="caution">
    <text evidence="9">The sequence shown here is derived from an EMBL/GenBank/DDBJ whole genome shotgun (WGS) entry which is preliminary data.</text>
</comment>
<dbReference type="Proteomes" id="UP000582837">
    <property type="component" value="Unassembled WGS sequence"/>
</dbReference>
<dbReference type="GO" id="GO:0043103">
    <property type="term" value="P:hypoxanthine salvage"/>
    <property type="evidence" value="ECO:0007669"/>
    <property type="project" value="TreeGrafter"/>
</dbReference>
<keyword evidence="5" id="KW-0378">Hydrolase</keyword>
<name>A0A841GWJ5_9BACT</name>
<evidence type="ECO:0000256" key="6">
    <source>
        <dbReference type="ARBA" id="ARBA00022833"/>
    </source>
</evidence>
<dbReference type="GO" id="GO:0006154">
    <property type="term" value="P:adenosine catabolic process"/>
    <property type="evidence" value="ECO:0007669"/>
    <property type="project" value="TreeGrafter"/>
</dbReference>
<organism evidence="9 10">
    <name type="scientific">Longimicrobium terrae</name>
    <dbReference type="NCBI Taxonomy" id="1639882"/>
    <lineage>
        <taxon>Bacteria</taxon>
        <taxon>Pseudomonadati</taxon>
        <taxon>Gemmatimonadota</taxon>
        <taxon>Longimicrobiia</taxon>
        <taxon>Longimicrobiales</taxon>
        <taxon>Longimicrobiaceae</taxon>
        <taxon>Longimicrobium</taxon>
    </lineage>
</organism>
<dbReference type="InterPro" id="IPR001365">
    <property type="entry name" value="A_deaminase_dom"/>
</dbReference>
<evidence type="ECO:0000259" key="8">
    <source>
        <dbReference type="Pfam" id="PF00962"/>
    </source>
</evidence>
<evidence type="ECO:0000256" key="2">
    <source>
        <dbReference type="ARBA" id="ARBA00006676"/>
    </source>
</evidence>
<keyword evidence="4" id="KW-0479">Metal-binding</keyword>
<dbReference type="GO" id="GO:0046103">
    <property type="term" value="P:inosine biosynthetic process"/>
    <property type="evidence" value="ECO:0007669"/>
    <property type="project" value="TreeGrafter"/>
</dbReference>
<dbReference type="GO" id="GO:0046872">
    <property type="term" value="F:metal ion binding"/>
    <property type="evidence" value="ECO:0007669"/>
    <property type="project" value="UniProtKB-KW"/>
</dbReference>
<reference evidence="9 10" key="1">
    <citation type="submission" date="2020-08" db="EMBL/GenBank/DDBJ databases">
        <title>Genomic Encyclopedia of Type Strains, Phase IV (KMG-IV): sequencing the most valuable type-strain genomes for metagenomic binning, comparative biology and taxonomic classification.</title>
        <authorList>
            <person name="Goeker M."/>
        </authorList>
    </citation>
    <scope>NUCLEOTIDE SEQUENCE [LARGE SCALE GENOMIC DNA]</scope>
    <source>
        <strain evidence="9 10">DSM 29007</strain>
    </source>
</reference>
<evidence type="ECO:0000313" key="9">
    <source>
        <dbReference type="EMBL" id="MBB6070073.1"/>
    </source>
</evidence>
<dbReference type="Gene3D" id="3.20.20.140">
    <property type="entry name" value="Metal-dependent hydrolases"/>
    <property type="match status" value="1"/>
</dbReference>
<gene>
    <name evidence="9" type="ORF">HNQ61_001690</name>
</gene>
<evidence type="ECO:0000313" key="10">
    <source>
        <dbReference type="Proteomes" id="UP000582837"/>
    </source>
</evidence>
<dbReference type="PANTHER" id="PTHR11409:SF43">
    <property type="entry name" value="ADENOSINE DEAMINASE"/>
    <property type="match status" value="1"/>
</dbReference>
<proteinExistence type="inferred from homology"/>
<dbReference type="PANTHER" id="PTHR11409">
    <property type="entry name" value="ADENOSINE DEAMINASE"/>
    <property type="match status" value="1"/>
</dbReference>
<dbReference type="EMBL" id="JACHIA010000003">
    <property type="protein sequence ID" value="MBB6070073.1"/>
    <property type="molecule type" value="Genomic_DNA"/>
</dbReference>
<feature type="domain" description="Adenosine deaminase" evidence="8">
    <location>
        <begin position="242"/>
        <end position="451"/>
    </location>
</feature>
<protein>
    <recommendedName>
        <fullName evidence="3">adenosine deaminase</fullName>
        <ecNumber evidence="3">3.5.4.4</ecNumber>
    </recommendedName>
</protein>
<dbReference type="GO" id="GO:0005829">
    <property type="term" value="C:cytosol"/>
    <property type="evidence" value="ECO:0007669"/>
    <property type="project" value="TreeGrafter"/>
</dbReference>
<keyword evidence="6" id="KW-0862">Zinc</keyword>
<keyword evidence="7" id="KW-0732">Signal</keyword>
<comment type="cofactor">
    <cofactor evidence="1">
        <name>Zn(2+)</name>
        <dbReference type="ChEBI" id="CHEBI:29105"/>
    </cofactor>
</comment>
<feature type="chain" id="PRO_5032654168" description="adenosine deaminase" evidence="7">
    <location>
        <begin position="29"/>
        <end position="520"/>
    </location>
</feature>
<keyword evidence="10" id="KW-1185">Reference proteome</keyword>
<sequence length="520" mass="56720">MRTISFSRQALALPLILAALPLAASAQARPAAEEQAARYMDAVRSQPRALETFIREMPKGADLHNHLSGAVYAESFLRWAAEDGLCINTRQHTILTRSCTPSDTLRPASAIADTSALYAELVDAMSMRNWDSTTVSGHDQFFATFGRANALDRRVGDELAEASSRAGRGKLLYMELMMTPDRRAARTLGDQAGWTPDFGRMRDTLLALGMRDVGRAASARLDSIAARRDTLLGCGGPRPDAGCAVDVRWLYQVSRANPPQQVFAQILLGFLMAQSDPRVVGLNLVQPEDAPVAMRDYSLQMRMIQFLRRDFPTVKVTLHAGELAPGLVPDEGLRFHVREAVRVAGADRIGHGVDIMHEDSAQELMAEMARRGTMVEINLTSNDMILGIRGAAHPLHAYMQAGVPVALSTDDEGVARSEMALEYLKAVRDQNLGYPALKQMARTSLQHAFVAGEPLWRDLNALTPAAACTASAGGMDGARCNAFVARSTRARLQRDLERRFAAFEQQAAQMLEAPVPAAAR</sequence>
<dbReference type="GO" id="GO:0004000">
    <property type="term" value="F:adenosine deaminase activity"/>
    <property type="evidence" value="ECO:0007669"/>
    <property type="project" value="TreeGrafter"/>
</dbReference>
<dbReference type="EC" id="3.5.4.4" evidence="3"/>
<dbReference type="RefSeq" id="WP_170039813.1">
    <property type="nucleotide sequence ID" value="NZ_JABDTL010000002.1"/>
</dbReference>
<accession>A0A841GWJ5</accession>
<dbReference type="InterPro" id="IPR006330">
    <property type="entry name" value="Ado/ade_deaminase"/>
</dbReference>
<dbReference type="Pfam" id="PF00962">
    <property type="entry name" value="A_deaminase"/>
    <property type="match status" value="1"/>
</dbReference>
<evidence type="ECO:0000256" key="4">
    <source>
        <dbReference type="ARBA" id="ARBA00022723"/>
    </source>
</evidence>